<keyword evidence="2" id="KW-1185">Reference proteome</keyword>
<dbReference type="EMBL" id="MWWU01000002">
    <property type="protein sequence ID" value="OZG56069.1"/>
    <property type="molecule type" value="Genomic_DNA"/>
</dbReference>
<evidence type="ECO:0000313" key="2">
    <source>
        <dbReference type="Proteomes" id="UP000228976"/>
    </source>
</evidence>
<sequence>MAENNTAEIALGKGNVLGYVFVAPMGTALPTDATTKLDTKYTNLGYVSEDGITNATDTDTTEVNDMNGTKVLSVVSSYGETYQFALLQTNEDTLKLRYGNSRVTKQNGKITVFHGIPTGDHMRLVFDLVMNDQPKRIVVPDATLSEVDDLQYHSGDAVMYTMTFNANPSAEIQGNTSVDYIGTAAEE</sequence>
<dbReference type="RefSeq" id="WP_094689635.1">
    <property type="nucleotide sequence ID" value="NZ_JACBYZ010000001.1"/>
</dbReference>
<organism evidence="1 2">
    <name type="scientific">Aeriscardovia aeriphila</name>
    <dbReference type="NCBI Taxonomy" id="218139"/>
    <lineage>
        <taxon>Bacteria</taxon>
        <taxon>Bacillati</taxon>
        <taxon>Actinomycetota</taxon>
        <taxon>Actinomycetes</taxon>
        <taxon>Bifidobacteriales</taxon>
        <taxon>Bifidobacteriaceae</taxon>
        <taxon>Aeriscardovia</taxon>
    </lineage>
</organism>
<dbReference type="OrthoDB" id="2184509at2"/>
<dbReference type="InterPro" id="IPR058154">
    <property type="entry name" value="Bxb1_TTP-like"/>
</dbReference>
<proteinExistence type="predicted"/>
<comment type="caution">
    <text evidence="1">The sequence shown here is derived from an EMBL/GenBank/DDBJ whole genome shotgun (WGS) entry which is preliminary data.</text>
</comment>
<dbReference type="Pfam" id="PF25681">
    <property type="entry name" value="Phage_TTP_17"/>
    <property type="match status" value="1"/>
</dbReference>
<accession>A0A261FA89</accession>
<reference evidence="1 2" key="1">
    <citation type="journal article" date="2017" name="BMC Genomics">
        <title>Comparative genomic and phylogenomic analyses of the Bifidobacteriaceae family.</title>
        <authorList>
            <person name="Lugli G.A."/>
            <person name="Milani C."/>
            <person name="Turroni F."/>
            <person name="Duranti S."/>
            <person name="Mancabelli L."/>
            <person name="Mangifesta M."/>
            <person name="Ferrario C."/>
            <person name="Modesto M."/>
            <person name="Mattarelli P."/>
            <person name="Jiri K."/>
            <person name="van Sinderen D."/>
            <person name="Ventura M."/>
        </authorList>
    </citation>
    <scope>NUCLEOTIDE SEQUENCE [LARGE SCALE GENOMIC DNA]</scope>
    <source>
        <strain evidence="1 2">LMG 21773</strain>
    </source>
</reference>
<evidence type="ECO:0000313" key="1">
    <source>
        <dbReference type="EMBL" id="OZG56069.1"/>
    </source>
</evidence>
<dbReference type="AlphaFoldDB" id="A0A261FA89"/>
<dbReference type="Proteomes" id="UP000228976">
    <property type="component" value="Unassembled WGS sequence"/>
</dbReference>
<name>A0A261FA89_9BIFI</name>
<protein>
    <submittedName>
        <fullName evidence="1">Phage major tail protein</fullName>
    </submittedName>
</protein>
<gene>
    <name evidence="1" type="ORF">AEAE_0557</name>
</gene>